<comment type="caution">
    <text evidence="1">The sequence shown here is derived from an EMBL/GenBank/DDBJ whole genome shotgun (WGS) entry which is preliminary data.</text>
</comment>
<reference evidence="1 2" key="1">
    <citation type="journal article" date="2015" name="Nat. Commun.">
        <title>Lucilia cuprina genome unlocks parasitic fly biology to underpin future interventions.</title>
        <authorList>
            <person name="Anstead C.A."/>
            <person name="Korhonen P.K."/>
            <person name="Young N.D."/>
            <person name="Hall R.S."/>
            <person name="Jex A.R."/>
            <person name="Murali S.C."/>
            <person name="Hughes D.S."/>
            <person name="Lee S.F."/>
            <person name="Perry T."/>
            <person name="Stroehlein A.J."/>
            <person name="Ansell B.R."/>
            <person name="Breugelmans B."/>
            <person name="Hofmann A."/>
            <person name="Qu J."/>
            <person name="Dugan S."/>
            <person name="Lee S.L."/>
            <person name="Chao H."/>
            <person name="Dinh H."/>
            <person name="Han Y."/>
            <person name="Doddapaneni H.V."/>
            <person name="Worley K.C."/>
            <person name="Muzny D.M."/>
            <person name="Ioannidis P."/>
            <person name="Waterhouse R.M."/>
            <person name="Zdobnov E.M."/>
            <person name="James P.J."/>
            <person name="Bagnall N.H."/>
            <person name="Kotze A.C."/>
            <person name="Gibbs R.A."/>
            <person name="Richards S."/>
            <person name="Batterham P."/>
            <person name="Gasser R.B."/>
        </authorList>
    </citation>
    <scope>NUCLEOTIDE SEQUENCE [LARGE SCALE GENOMIC DNA]</scope>
    <source>
        <strain evidence="1 2">LS</strain>
        <tissue evidence="1">Full body</tissue>
    </source>
</reference>
<name>A0A0L0BU84_LUCCU</name>
<gene>
    <name evidence="1" type="ORF">FF38_04081</name>
</gene>
<evidence type="ECO:0000313" key="1">
    <source>
        <dbReference type="EMBL" id="KNC22774.1"/>
    </source>
</evidence>
<dbReference type="AlphaFoldDB" id="A0A0L0BU84"/>
<protein>
    <submittedName>
        <fullName evidence="1">Uncharacterized protein</fullName>
    </submittedName>
</protein>
<organism evidence="1 2">
    <name type="scientific">Lucilia cuprina</name>
    <name type="common">Green bottle fly</name>
    <name type="synonym">Australian sheep blowfly</name>
    <dbReference type="NCBI Taxonomy" id="7375"/>
    <lineage>
        <taxon>Eukaryota</taxon>
        <taxon>Metazoa</taxon>
        <taxon>Ecdysozoa</taxon>
        <taxon>Arthropoda</taxon>
        <taxon>Hexapoda</taxon>
        <taxon>Insecta</taxon>
        <taxon>Pterygota</taxon>
        <taxon>Neoptera</taxon>
        <taxon>Endopterygota</taxon>
        <taxon>Diptera</taxon>
        <taxon>Brachycera</taxon>
        <taxon>Muscomorpha</taxon>
        <taxon>Oestroidea</taxon>
        <taxon>Calliphoridae</taxon>
        <taxon>Luciliinae</taxon>
        <taxon>Lucilia</taxon>
    </lineage>
</organism>
<keyword evidence="2" id="KW-1185">Reference proteome</keyword>
<sequence>MTLRTRDNGTISIGNNSLIVASDSNSRAGAIAGLINMRASAESFNFGLSGCIYGTAAGNINLTASSIASIGGTIGTASVIRASVHGHCVSGNNSTISLDYRNVGIFKSTFSTALMGFGNISVHNNGLTIDHLNLSGIICFHLKLPSLNFEKKNEVNKSRKVKKTIEKCKQLQLYSARILITVSHTETAGYLYNTNTKPPGMLGFALKGSVSIYDPLRNESADSFLAYENLFMSLA</sequence>
<dbReference type="EMBL" id="JRES01001455">
    <property type="protein sequence ID" value="KNC22774.1"/>
    <property type="molecule type" value="Genomic_DNA"/>
</dbReference>
<dbReference type="Proteomes" id="UP000037069">
    <property type="component" value="Unassembled WGS sequence"/>
</dbReference>
<evidence type="ECO:0000313" key="2">
    <source>
        <dbReference type="Proteomes" id="UP000037069"/>
    </source>
</evidence>
<accession>A0A0L0BU84</accession>
<proteinExistence type="predicted"/>